<dbReference type="PANTHER" id="PTHR42813">
    <property type="entry name" value="ZINC-TYPE ALCOHOL DEHYDROGENASE-LIKE"/>
    <property type="match status" value="1"/>
</dbReference>
<keyword evidence="3" id="KW-0862">Zinc</keyword>
<name>A0A081CSK2_9HYPH</name>
<gene>
    <name evidence="6" type="ORF">RRU01S_07_01730</name>
</gene>
<evidence type="ECO:0000313" key="6">
    <source>
        <dbReference type="EMBL" id="GAK69648.1"/>
    </source>
</evidence>
<dbReference type="InterPro" id="IPR011032">
    <property type="entry name" value="GroES-like_sf"/>
</dbReference>
<protein>
    <submittedName>
        <fullName evidence="6">Putative glutathione-dependent formaldehyde dehydrogenase</fullName>
    </submittedName>
</protein>
<evidence type="ECO:0000256" key="3">
    <source>
        <dbReference type="ARBA" id="ARBA00022833"/>
    </source>
</evidence>
<accession>A0A081CSK2</accession>
<dbReference type="Proteomes" id="UP000028701">
    <property type="component" value="Unassembled WGS sequence"/>
</dbReference>
<keyword evidence="2" id="KW-0479">Metal-binding</keyword>
<organism evidence="6 7">
    <name type="scientific">Agrobacterium rubi TR3 = NBRC 13261</name>
    <dbReference type="NCBI Taxonomy" id="1368415"/>
    <lineage>
        <taxon>Bacteria</taxon>
        <taxon>Pseudomonadati</taxon>
        <taxon>Pseudomonadota</taxon>
        <taxon>Alphaproteobacteria</taxon>
        <taxon>Hyphomicrobiales</taxon>
        <taxon>Rhizobiaceae</taxon>
        <taxon>Rhizobium/Agrobacterium group</taxon>
        <taxon>Agrobacterium</taxon>
    </lineage>
</organism>
<dbReference type="InterPro" id="IPR036291">
    <property type="entry name" value="NAD(P)-bd_dom_sf"/>
</dbReference>
<dbReference type="eggNOG" id="COG1063">
    <property type="taxonomic scope" value="Bacteria"/>
</dbReference>
<dbReference type="AlphaFoldDB" id="A0A081CSK2"/>
<evidence type="ECO:0000313" key="7">
    <source>
        <dbReference type="Proteomes" id="UP000028701"/>
    </source>
</evidence>
<dbReference type="Gene3D" id="3.90.180.10">
    <property type="entry name" value="Medium-chain alcohol dehydrogenases, catalytic domain"/>
    <property type="match status" value="1"/>
</dbReference>
<dbReference type="CDD" id="cd08283">
    <property type="entry name" value="FDH_like_1"/>
    <property type="match status" value="1"/>
</dbReference>
<comment type="caution">
    <text evidence="6">The sequence shown here is derived from an EMBL/GenBank/DDBJ whole genome shotgun (WGS) entry which is preliminary data.</text>
</comment>
<dbReference type="PANTHER" id="PTHR42813:SF2">
    <property type="entry name" value="DEHYDROGENASE, ZINC-CONTAINING, PUTATIVE (AFU_ORTHOLOGUE AFUA_2G02810)-RELATED"/>
    <property type="match status" value="1"/>
</dbReference>
<dbReference type="InterPro" id="IPR013149">
    <property type="entry name" value="ADH-like_C"/>
</dbReference>
<sequence>MKALCWHGKGDIRCDSVPEPKLEDGRDVIIKMTACAICGSDLHLMDGYIPFMEKGDILGHEFMGEVVDVGRDNKKLKVGDRVVVPFTISCGECKQCLKGNWSVCERTNRTADNATKAFGYPTAGLFGYSHLTGAYAGGQAEFVRVPYADVSPIVIPNGMSDEQALFLGDIFPTGWMAAANCEIEPTDVVAVWGCGPVGQFCIKSAFMQGAARVIAIDNVPERLALAQSLGAETINFDEIDETILEHIKDMTDGYGADKCIDAVGSESHATASFDAIVDKVKAATLLGTDRPHALRSAIMACRPGGIVSVPGVYGGFLDKIPFGAAMNKGLTIRTGQTHVNRYAQDLLRRIEEGEIDPSFLITHRAKLEDGPKLYETFRDKKDNCIKVVLTA</sequence>
<dbReference type="RefSeq" id="WP_045229620.1">
    <property type="nucleotide sequence ID" value="NZ_BBJU01000007.1"/>
</dbReference>
<reference evidence="6 7" key="1">
    <citation type="submission" date="2014-08" db="EMBL/GenBank/DDBJ databases">
        <title>Whole genome shotgun sequence of Rhizobium rubi NBRC 13261.</title>
        <authorList>
            <person name="Katano-Makiyama Y."/>
            <person name="Hosoyama A."/>
            <person name="Hashimoto M."/>
            <person name="Hosoyama Y."/>
            <person name="Noguchi M."/>
            <person name="Tsuchikane K."/>
            <person name="Uohara A."/>
            <person name="Ohji S."/>
            <person name="Ichikawa N."/>
            <person name="Kimura A."/>
            <person name="Yamazoe A."/>
            <person name="Fujita N."/>
        </authorList>
    </citation>
    <scope>NUCLEOTIDE SEQUENCE [LARGE SCALE GENOMIC DNA]</scope>
    <source>
        <strain evidence="6 7">NBRC 13261</strain>
    </source>
</reference>
<dbReference type="SUPFAM" id="SSF50129">
    <property type="entry name" value="GroES-like"/>
    <property type="match status" value="1"/>
</dbReference>
<evidence type="ECO:0000256" key="1">
    <source>
        <dbReference type="ARBA" id="ARBA00001947"/>
    </source>
</evidence>
<dbReference type="SUPFAM" id="SSF51735">
    <property type="entry name" value="NAD(P)-binding Rossmann-fold domains"/>
    <property type="match status" value="1"/>
</dbReference>
<dbReference type="Gene3D" id="3.40.50.720">
    <property type="entry name" value="NAD(P)-binding Rossmann-like Domain"/>
    <property type="match status" value="1"/>
</dbReference>
<proteinExistence type="predicted"/>
<dbReference type="OrthoDB" id="9773078at2"/>
<dbReference type="Pfam" id="PF00107">
    <property type="entry name" value="ADH_zinc_N"/>
    <property type="match status" value="1"/>
</dbReference>
<dbReference type="GO" id="GO:0046872">
    <property type="term" value="F:metal ion binding"/>
    <property type="evidence" value="ECO:0007669"/>
    <property type="project" value="UniProtKB-KW"/>
</dbReference>
<dbReference type="Pfam" id="PF08240">
    <property type="entry name" value="ADH_N"/>
    <property type="match status" value="1"/>
</dbReference>
<evidence type="ECO:0000259" key="4">
    <source>
        <dbReference type="Pfam" id="PF00107"/>
    </source>
</evidence>
<feature type="domain" description="Alcohol dehydrogenase-like N-terminal" evidence="5">
    <location>
        <begin position="26"/>
        <end position="153"/>
    </location>
</feature>
<comment type="cofactor">
    <cofactor evidence="1">
        <name>Zn(2+)</name>
        <dbReference type="ChEBI" id="CHEBI:29105"/>
    </cofactor>
</comment>
<evidence type="ECO:0000256" key="2">
    <source>
        <dbReference type="ARBA" id="ARBA00022723"/>
    </source>
</evidence>
<evidence type="ECO:0000259" key="5">
    <source>
        <dbReference type="Pfam" id="PF08240"/>
    </source>
</evidence>
<feature type="domain" description="Alcohol dehydrogenase-like C-terminal" evidence="4">
    <location>
        <begin position="196"/>
        <end position="275"/>
    </location>
</feature>
<dbReference type="InterPro" id="IPR013154">
    <property type="entry name" value="ADH-like_N"/>
</dbReference>
<dbReference type="EMBL" id="BBJU01000007">
    <property type="protein sequence ID" value="GAK69648.1"/>
    <property type="molecule type" value="Genomic_DNA"/>
</dbReference>